<dbReference type="Gene3D" id="1.20.960.30">
    <property type="match status" value="1"/>
</dbReference>
<feature type="region of interest" description="Disordered" evidence="5">
    <location>
        <begin position="73"/>
        <end position="202"/>
    </location>
</feature>
<organism evidence="6">
    <name type="scientific">Trichophyton rubrum CBS 288.86</name>
    <dbReference type="NCBI Taxonomy" id="1215330"/>
    <lineage>
        <taxon>Eukaryota</taxon>
        <taxon>Fungi</taxon>
        <taxon>Dikarya</taxon>
        <taxon>Ascomycota</taxon>
        <taxon>Pezizomycotina</taxon>
        <taxon>Eurotiomycetes</taxon>
        <taxon>Eurotiomycetidae</taxon>
        <taxon>Onygenales</taxon>
        <taxon>Arthrodermataceae</taxon>
        <taxon>Trichophyton</taxon>
    </lineage>
</organism>
<dbReference type="AlphaFoldDB" id="A0A022VP97"/>
<proteinExistence type="predicted"/>
<dbReference type="InterPro" id="IPR015943">
    <property type="entry name" value="WD40/YVTN_repeat-like_dom_sf"/>
</dbReference>
<dbReference type="InterPro" id="IPR036322">
    <property type="entry name" value="WD40_repeat_dom_sf"/>
</dbReference>
<dbReference type="InterPro" id="IPR006594">
    <property type="entry name" value="LisH"/>
</dbReference>
<dbReference type="GO" id="GO:0034967">
    <property type="term" value="C:Set3 complex"/>
    <property type="evidence" value="ECO:0007669"/>
    <property type="project" value="TreeGrafter"/>
</dbReference>
<evidence type="ECO:0000256" key="3">
    <source>
        <dbReference type="ARBA" id="ARBA00022737"/>
    </source>
</evidence>
<evidence type="ECO:0000256" key="2">
    <source>
        <dbReference type="ARBA" id="ARBA00022574"/>
    </source>
</evidence>
<dbReference type="GO" id="GO:0006357">
    <property type="term" value="P:regulation of transcription by RNA polymerase II"/>
    <property type="evidence" value="ECO:0007669"/>
    <property type="project" value="TreeGrafter"/>
</dbReference>
<evidence type="ECO:0000256" key="5">
    <source>
        <dbReference type="SAM" id="MobiDB-lite"/>
    </source>
</evidence>
<dbReference type="SMART" id="SM00320">
    <property type="entry name" value="WD40"/>
    <property type="match status" value="5"/>
</dbReference>
<accession>A0A022VP97</accession>
<dbReference type="GO" id="GO:0003714">
    <property type="term" value="F:transcription corepressor activity"/>
    <property type="evidence" value="ECO:0007669"/>
    <property type="project" value="InterPro"/>
</dbReference>
<gene>
    <name evidence="6" type="ORF">H103_08555</name>
</gene>
<evidence type="ECO:0000256" key="4">
    <source>
        <dbReference type="ARBA" id="ARBA00023242"/>
    </source>
</evidence>
<dbReference type="InterPro" id="IPR001680">
    <property type="entry name" value="WD40_rpt"/>
</dbReference>
<name>A0A022VP97_TRIRU</name>
<keyword evidence="2" id="KW-0853">WD repeat</keyword>
<dbReference type="EMBL" id="KK207940">
    <property type="protein sequence ID" value="EZF47826.1"/>
    <property type="molecule type" value="Genomic_DNA"/>
</dbReference>
<dbReference type="Gene3D" id="2.130.10.10">
    <property type="entry name" value="YVTN repeat-like/Quinoprotein amine dehydrogenase"/>
    <property type="match status" value="1"/>
</dbReference>
<keyword evidence="4" id="KW-0539">Nucleus</keyword>
<dbReference type="HOGENOM" id="CLU_018409_1_0_1"/>
<comment type="subcellular location">
    <subcellularLocation>
        <location evidence="1">Nucleus</location>
    </subcellularLocation>
</comment>
<feature type="compositionally biased region" description="Basic and acidic residues" evidence="5">
    <location>
        <begin position="146"/>
        <end position="157"/>
    </location>
</feature>
<dbReference type="Proteomes" id="UP000023758">
    <property type="component" value="Unassembled WGS sequence"/>
</dbReference>
<feature type="compositionally biased region" description="Low complexity" evidence="5">
    <location>
        <begin position="179"/>
        <end position="192"/>
    </location>
</feature>
<dbReference type="Pfam" id="PF08513">
    <property type="entry name" value="LisH"/>
    <property type="match status" value="1"/>
</dbReference>
<dbReference type="PANTHER" id="PTHR22846">
    <property type="entry name" value="WD40 REPEAT PROTEIN"/>
    <property type="match status" value="1"/>
</dbReference>
<dbReference type="PROSITE" id="PS50896">
    <property type="entry name" value="LISH"/>
    <property type="match status" value="1"/>
</dbReference>
<protein>
    <submittedName>
        <fullName evidence="6">Uncharacterized protein</fullName>
    </submittedName>
</protein>
<feature type="compositionally biased region" description="Polar residues" evidence="5">
    <location>
        <begin position="93"/>
        <end position="105"/>
    </location>
</feature>
<dbReference type="OrthoDB" id="1367865at2759"/>
<reference evidence="6" key="1">
    <citation type="submission" date="2014-02" db="EMBL/GenBank/DDBJ databases">
        <title>The Genome Sequence of Trichophyton rubrum (morphotype fischeri) CBS 288.86.</title>
        <authorList>
            <consortium name="The Broad Institute Genomics Platform"/>
            <person name="Cuomo C.A."/>
            <person name="White T.C."/>
            <person name="Graser Y."/>
            <person name="Martinez-Rossi N."/>
            <person name="Heitman J."/>
            <person name="Young S.K."/>
            <person name="Zeng Q."/>
            <person name="Gargeya S."/>
            <person name="Abouelleil A."/>
            <person name="Alvarado L."/>
            <person name="Chapman S.B."/>
            <person name="Gainer-Dewar J."/>
            <person name="Goldberg J."/>
            <person name="Griggs A."/>
            <person name="Gujja S."/>
            <person name="Hansen M."/>
            <person name="Howarth C."/>
            <person name="Imamovic A."/>
            <person name="Larimer J."/>
            <person name="Martinez D."/>
            <person name="Murphy C."/>
            <person name="Pearson M.D."/>
            <person name="Persinoti G."/>
            <person name="Poon T."/>
            <person name="Priest M."/>
            <person name="Roberts A.D."/>
            <person name="Saif S."/>
            <person name="Shea T.D."/>
            <person name="Sykes S.N."/>
            <person name="Wortman J."/>
            <person name="Nusbaum C."/>
            <person name="Birren B."/>
        </authorList>
    </citation>
    <scope>NUCLEOTIDE SEQUENCE [LARGE SCALE GENOMIC DNA]</scope>
    <source>
        <strain evidence="6">CBS 288.86</strain>
    </source>
</reference>
<dbReference type="InterPro" id="IPR045183">
    <property type="entry name" value="Ebi-like"/>
</dbReference>
<evidence type="ECO:0000313" key="6">
    <source>
        <dbReference type="EMBL" id="EZF47826.1"/>
    </source>
</evidence>
<sequence length="628" mass="67454">MAGGALTSHHVNYLIWRYLQESGHGEAAVMLQRAWNPNPQNLPFAPYIQSHALVSLVQKGLQYHDLERSVDQNGNIIPEVPTPFFGPLLDKPSSPQTADKQSMANGTVGEEASTPPSPKASSRKPGKEVAANGHIQGDQTSSKAGDGGDHEDGDTVRTSDAPVAADKQQPEEAHPKIPKSPSRPSSPAAEPAVDADGDIGMSAPPTPVYTLTNGQSVGVQIAPPKAIDLTTDTILLDIGAKNHVMKTAWRPGDSLLIGASAESYCGLWKLTGQRSSTTPGHEVLTSTANATAMEWEPTGKTLAVATYSDFEGTVVLYCSQGKMIKTLPCMPGLISGLRWSGNGDRIIFTVSDGSQSKLLLWDKEISTTEYINSQLIDGAIYEVLWVEDEEAYACGDGAVYQFRVTNEIELSKIFRWKEYPQEPWTLIKSTQWKESSVVATVSTSATTSNIWIPSHDIKVESAHHGIITSLEFRPLPKPHSSPQTLANGTGKDPALILATSSMDETLKIWSIDCTSRTASCVHRLFLGSSLPALSSAFSPDGYAIAAASQDKLFIWNAERGGTPMASWPIPKDGTKDETISDEANGTVNGIQSALDRPLSWDSDGKKLALGFGSTVCTNSITLPYFTFC</sequence>
<keyword evidence="3" id="KW-0677">Repeat</keyword>
<evidence type="ECO:0000256" key="1">
    <source>
        <dbReference type="ARBA" id="ARBA00004123"/>
    </source>
</evidence>
<dbReference type="PANTHER" id="PTHR22846:SF2">
    <property type="entry name" value="F-BOX-LIKE_WD REPEAT-CONTAINING PROTEIN EBI"/>
    <property type="match status" value="1"/>
</dbReference>
<dbReference type="SUPFAM" id="SSF50978">
    <property type="entry name" value="WD40 repeat-like"/>
    <property type="match status" value="1"/>
</dbReference>